<protein>
    <submittedName>
        <fullName evidence="1">Uncharacterized protein</fullName>
    </submittedName>
</protein>
<dbReference type="Proteomes" id="UP001148629">
    <property type="component" value="Unassembled WGS sequence"/>
</dbReference>
<sequence>MSDPMSIAGTVVGIISLGLTLTQGLLDYYAAFKEKNSHVAFTTKRLTRLHEMLQTLHHQLQQRKFRPDEQKIRMSICDCIQDCHEVVNELEIELEKFRSSPTNSSFELRAVGRRLIYPLRQSTLQKLDEDIDALISSFSLALQLL</sequence>
<evidence type="ECO:0000313" key="2">
    <source>
        <dbReference type="Proteomes" id="UP001148629"/>
    </source>
</evidence>
<accession>A0ACC1RNC0</accession>
<reference evidence="1" key="1">
    <citation type="submission" date="2022-08" db="EMBL/GenBank/DDBJ databases">
        <title>Genome Sequence of Fusarium decemcellulare.</title>
        <authorList>
            <person name="Buettner E."/>
        </authorList>
    </citation>
    <scope>NUCLEOTIDE SEQUENCE</scope>
    <source>
        <strain evidence="1">Babe19</strain>
    </source>
</reference>
<comment type="caution">
    <text evidence="1">The sequence shown here is derived from an EMBL/GenBank/DDBJ whole genome shotgun (WGS) entry which is preliminary data.</text>
</comment>
<name>A0ACC1RNC0_9HYPO</name>
<organism evidence="1 2">
    <name type="scientific">Fusarium decemcellulare</name>
    <dbReference type="NCBI Taxonomy" id="57161"/>
    <lineage>
        <taxon>Eukaryota</taxon>
        <taxon>Fungi</taxon>
        <taxon>Dikarya</taxon>
        <taxon>Ascomycota</taxon>
        <taxon>Pezizomycotina</taxon>
        <taxon>Sordariomycetes</taxon>
        <taxon>Hypocreomycetidae</taxon>
        <taxon>Hypocreales</taxon>
        <taxon>Nectriaceae</taxon>
        <taxon>Fusarium</taxon>
        <taxon>Fusarium decemcellulare species complex</taxon>
    </lineage>
</organism>
<dbReference type="EMBL" id="JANRMS010002506">
    <property type="protein sequence ID" value="KAJ3522165.1"/>
    <property type="molecule type" value="Genomic_DNA"/>
</dbReference>
<evidence type="ECO:0000313" key="1">
    <source>
        <dbReference type="EMBL" id="KAJ3522165.1"/>
    </source>
</evidence>
<gene>
    <name evidence="1" type="ORF">NM208_g12976</name>
</gene>
<keyword evidence="2" id="KW-1185">Reference proteome</keyword>
<proteinExistence type="predicted"/>